<feature type="compositionally biased region" description="Gly residues" evidence="1">
    <location>
        <begin position="17"/>
        <end position="27"/>
    </location>
</feature>
<keyword evidence="2" id="KW-0812">Transmembrane</keyword>
<dbReference type="EMBL" id="AAKIYB010000016">
    <property type="protein sequence ID" value="ECS2353219.1"/>
    <property type="molecule type" value="Genomic_DNA"/>
</dbReference>
<reference evidence="3" key="3">
    <citation type="submission" date="2018-08" db="EMBL/GenBank/DDBJ databases">
        <authorList>
            <consortium name="GenomeTrakr network: Whole genome sequencing for foodborne pathogen traceback"/>
        </authorList>
    </citation>
    <scope>NUCLEOTIDE SEQUENCE</scope>
    <source>
        <strain evidence="3">CFSAN025702</strain>
    </source>
</reference>
<dbReference type="EMBL" id="CP077711">
    <property type="protein sequence ID" value="QXR47501.1"/>
    <property type="molecule type" value="Genomic_DNA"/>
</dbReference>
<protein>
    <submittedName>
        <fullName evidence="5">Hemolysin XhlA family protein</fullName>
    </submittedName>
</protein>
<sequence>MNSKMDDNIHVVDFPKHGGGGSGGDGGDMYTRERLARLEATDELRERNIRGIESELKSINQNLSSMEKRFIDKIDDNQKWLVGLLVSAILVPLFIALVTK</sequence>
<evidence type="ECO:0000256" key="1">
    <source>
        <dbReference type="SAM" id="MobiDB-lite"/>
    </source>
</evidence>
<evidence type="ECO:0000313" key="3">
    <source>
        <dbReference type="EMBL" id="ECS2353219.1"/>
    </source>
</evidence>
<dbReference type="AlphaFoldDB" id="A0A3T7MS91"/>
<keyword evidence="2" id="KW-0472">Membrane</keyword>
<keyword evidence="2" id="KW-1133">Transmembrane helix</keyword>
<feature type="transmembrane region" description="Helical" evidence="2">
    <location>
        <begin position="80"/>
        <end position="99"/>
    </location>
</feature>
<reference evidence="5" key="4">
    <citation type="submission" date="2021-05" db="EMBL/GenBank/DDBJ databases">
        <title>Whole genome sequencing of cultured pathogen.</title>
        <authorList>
            <person name="Hoffmann M."/>
            <person name="Balkey M."/>
            <person name="Luo Y."/>
        </authorList>
    </citation>
    <scope>NUCLEOTIDE SEQUENCE</scope>
    <source>
        <strain evidence="5">CFSAN058606</strain>
    </source>
</reference>
<feature type="region of interest" description="Disordered" evidence="1">
    <location>
        <begin position="1"/>
        <end position="29"/>
    </location>
</feature>
<feature type="compositionally biased region" description="Basic and acidic residues" evidence="1">
    <location>
        <begin position="1"/>
        <end position="16"/>
    </location>
</feature>
<evidence type="ECO:0000256" key="2">
    <source>
        <dbReference type="SAM" id="Phobius"/>
    </source>
</evidence>
<proteinExistence type="predicted"/>
<dbReference type="EMBL" id="RVHM01000006">
    <property type="protein sequence ID" value="MLU96443.1"/>
    <property type="molecule type" value="Genomic_DNA"/>
</dbReference>
<reference evidence="4" key="2">
    <citation type="submission" date="2018-07" db="EMBL/GenBank/DDBJ databases">
        <authorList>
            <person name="Ashton P.M."/>
            <person name="Dallman T."/>
            <person name="Nair S."/>
            <person name="De Pinna E."/>
            <person name="Peters T."/>
            <person name="Grant K."/>
        </authorList>
    </citation>
    <scope>NUCLEOTIDE SEQUENCE [LARGE SCALE GENOMIC DNA]</scope>
    <source>
        <strain evidence="4">157339</strain>
    </source>
</reference>
<dbReference type="RefSeq" id="WP_016062812.1">
    <property type="nucleotide sequence ID" value="NZ_CP077711.1"/>
</dbReference>
<evidence type="ECO:0000313" key="5">
    <source>
        <dbReference type="EMBL" id="QXR47501.1"/>
    </source>
</evidence>
<dbReference type="Proteomes" id="UP000885374">
    <property type="component" value="Unassembled WGS sequence"/>
</dbReference>
<name>A0A3T7MS91_SALET</name>
<reference evidence="5" key="1">
    <citation type="submission" date="2018-04" db="EMBL/GenBank/DDBJ databases">
        <authorList>
            <person name="Bell R."/>
        </authorList>
    </citation>
    <scope>NUCLEOTIDE SEQUENCE</scope>
    <source>
        <strain evidence="5">CFSAN058606</strain>
    </source>
</reference>
<organism evidence="3">
    <name type="scientific">Salmonella enterica I</name>
    <dbReference type="NCBI Taxonomy" id="59201"/>
    <lineage>
        <taxon>Bacteria</taxon>
        <taxon>Pseudomonadati</taxon>
        <taxon>Pseudomonadota</taxon>
        <taxon>Gammaproteobacteria</taxon>
        <taxon>Enterobacterales</taxon>
        <taxon>Enterobacteriaceae</taxon>
        <taxon>Salmonella</taxon>
    </lineage>
</organism>
<accession>A0A3T7MS91</accession>
<evidence type="ECO:0000313" key="4">
    <source>
        <dbReference type="EMBL" id="MLU96443.1"/>
    </source>
</evidence>
<gene>
    <name evidence="5" type="ORF">DAX63_007520</name>
    <name evidence="4" type="ORF">DRU74_06815</name>
    <name evidence="3" type="ORF">RU46_19745</name>
</gene>